<dbReference type="EMBL" id="KV878970">
    <property type="protein sequence ID" value="OJK05365.1"/>
    <property type="molecule type" value="Genomic_DNA"/>
</dbReference>
<proteinExistence type="predicted"/>
<dbReference type="PANTHER" id="PTHR42069">
    <property type="entry name" value="HYPHAL ANASTAMOSIS-8 PROTEIN"/>
    <property type="match status" value="1"/>
</dbReference>
<evidence type="ECO:0000256" key="1">
    <source>
        <dbReference type="SAM" id="MobiDB-lite"/>
    </source>
</evidence>
<dbReference type="Proteomes" id="UP000184546">
    <property type="component" value="Unassembled WGS sequence"/>
</dbReference>
<keyword evidence="4" id="KW-1185">Reference proteome</keyword>
<dbReference type="OMA" id="WGLVCAI"/>
<dbReference type="PANTHER" id="PTHR42069:SF1">
    <property type="entry name" value="MARVEL DOMAIN-CONTAINING PROTEIN"/>
    <property type="match status" value="1"/>
</dbReference>
<dbReference type="GeneID" id="30978139"/>
<gene>
    <name evidence="3" type="ORF">ASPACDRAFT_74861</name>
</gene>
<feature type="region of interest" description="Disordered" evidence="1">
    <location>
        <begin position="438"/>
        <end position="474"/>
    </location>
</feature>
<feature type="transmembrane region" description="Helical" evidence="2">
    <location>
        <begin position="173"/>
        <end position="199"/>
    </location>
</feature>
<keyword evidence="2" id="KW-1133">Transmembrane helix</keyword>
<accession>A0A1L9XAA4</accession>
<dbReference type="RefSeq" id="XP_020061704.1">
    <property type="nucleotide sequence ID" value="XM_020204325.1"/>
</dbReference>
<feature type="transmembrane region" description="Helical" evidence="2">
    <location>
        <begin position="219"/>
        <end position="243"/>
    </location>
</feature>
<evidence type="ECO:0000313" key="3">
    <source>
        <dbReference type="EMBL" id="OJK05365.1"/>
    </source>
</evidence>
<feature type="region of interest" description="Disordered" evidence="1">
    <location>
        <begin position="107"/>
        <end position="133"/>
    </location>
</feature>
<evidence type="ECO:0000256" key="2">
    <source>
        <dbReference type="SAM" id="Phobius"/>
    </source>
</evidence>
<dbReference type="STRING" id="690307.A0A1L9XAA4"/>
<reference evidence="4" key="1">
    <citation type="journal article" date="2017" name="Genome Biol.">
        <title>Comparative genomics reveals high biological diversity and specific adaptations in the industrially and medically important fungal genus Aspergillus.</title>
        <authorList>
            <person name="de Vries R.P."/>
            <person name="Riley R."/>
            <person name="Wiebenga A."/>
            <person name="Aguilar-Osorio G."/>
            <person name="Amillis S."/>
            <person name="Uchima C.A."/>
            <person name="Anderluh G."/>
            <person name="Asadollahi M."/>
            <person name="Askin M."/>
            <person name="Barry K."/>
            <person name="Battaglia E."/>
            <person name="Bayram O."/>
            <person name="Benocci T."/>
            <person name="Braus-Stromeyer S.A."/>
            <person name="Caldana C."/>
            <person name="Canovas D."/>
            <person name="Cerqueira G.C."/>
            <person name="Chen F."/>
            <person name="Chen W."/>
            <person name="Choi C."/>
            <person name="Clum A."/>
            <person name="Dos Santos R.A."/>
            <person name="Damasio A.R."/>
            <person name="Diallinas G."/>
            <person name="Emri T."/>
            <person name="Fekete E."/>
            <person name="Flipphi M."/>
            <person name="Freyberg S."/>
            <person name="Gallo A."/>
            <person name="Gournas C."/>
            <person name="Habgood R."/>
            <person name="Hainaut M."/>
            <person name="Harispe M.L."/>
            <person name="Henrissat B."/>
            <person name="Hilden K.S."/>
            <person name="Hope R."/>
            <person name="Hossain A."/>
            <person name="Karabika E."/>
            <person name="Karaffa L."/>
            <person name="Karanyi Z."/>
            <person name="Krasevec N."/>
            <person name="Kuo A."/>
            <person name="Kusch H."/>
            <person name="LaButti K."/>
            <person name="Lagendijk E.L."/>
            <person name="Lapidus A."/>
            <person name="Levasseur A."/>
            <person name="Lindquist E."/>
            <person name="Lipzen A."/>
            <person name="Logrieco A.F."/>
            <person name="MacCabe A."/>
            <person name="Maekelae M.R."/>
            <person name="Malavazi I."/>
            <person name="Melin P."/>
            <person name="Meyer V."/>
            <person name="Mielnichuk N."/>
            <person name="Miskei M."/>
            <person name="Molnar A.P."/>
            <person name="Mule G."/>
            <person name="Ngan C.Y."/>
            <person name="Orejas M."/>
            <person name="Orosz E."/>
            <person name="Ouedraogo J.P."/>
            <person name="Overkamp K.M."/>
            <person name="Park H.-S."/>
            <person name="Perrone G."/>
            <person name="Piumi F."/>
            <person name="Punt P.J."/>
            <person name="Ram A.F."/>
            <person name="Ramon A."/>
            <person name="Rauscher S."/>
            <person name="Record E."/>
            <person name="Riano-Pachon D.M."/>
            <person name="Robert V."/>
            <person name="Roehrig J."/>
            <person name="Ruller R."/>
            <person name="Salamov A."/>
            <person name="Salih N.S."/>
            <person name="Samson R.A."/>
            <person name="Sandor E."/>
            <person name="Sanguinetti M."/>
            <person name="Schuetze T."/>
            <person name="Sepcic K."/>
            <person name="Shelest E."/>
            <person name="Sherlock G."/>
            <person name="Sophianopoulou V."/>
            <person name="Squina F.M."/>
            <person name="Sun H."/>
            <person name="Susca A."/>
            <person name="Todd R.B."/>
            <person name="Tsang A."/>
            <person name="Unkles S.E."/>
            <person name="van de Wiele N."/>
            <person name="van Rossen-Uffink D."/>
            <person name="Oliveira J.V."/>
            <person name="Vesth T.C."/>
            <person name="Visser J."/>
            <person name="Yu J.-H."/>
            <person name="Zhou M."/>
            <person name="Andersen M.R."/>
            <person name="Archer D.B."/>
            <person name="Baker S.E."/>
            <person name="Benoit I."/>
            <person name="Brakhage A.A."/>
            <person name="Braus G.H."/>
            <person name="Fischer R."/>
            <person name="Frisvad J.C."/>
            <person name="Goldman G.H."/>
            <person name="Houbraken J."/>
            <person name="Oakley B."/>
            <person name="Pocsi I."/>
            <person name="Scazzocchio C."/>
            <person name="Seiboth B."/>
            <person name="vanKuyk P.A."/>
            <person name="Wortman J."/>
            <person name="Dyer P.S."/>
            <person name="Grigoriev I.V."/>
        </authorList>
    </citation>
    <scope>NUCLEOTIDE SEQUENCE [LARGE SCALE GENOMIC DNA]</scope>
    <source>
        <strain evidence="4">ATCC 16872 / CBS 172.66 / WB 5094</strain>
    </source>
</reference>
<keyword evidence="2" id="KW-0472">Membrane</keyword>
<feature type="region of interest" description="Disordered" evidence="1">
    <location>
        <begin position="376"/>
        <end position="396"/>
    </location>
</feature>
<dbReference type="OrthoDB" id="5420724at2759"/>
<name>A0A1L9XAA4_ASPA1</name>
<sequence>MSMSGESQKSLPQTYEAVSPIDIVSGRNIGAMFPPNVALQERKSSESSTSSLKACRLTRFAEAETIHSPAHAADLEQSPFADPPEAFQTLPNVSDVGFGYVAASDPAHHASHHDVPSPGLKSALKVPGTPGRTLNPLSPTFREEFYVEKQEKVTEKENARDLRIKLRVRVAKVFLRFINFGCSLIVLTILGTTLTVFHATKSIPERNTFPPWETGTNPWPQYLLLGVSCISLLACLAVFWGYWKGGHKRAEKFALYYSSITVGVFVFDLVMWIVAAAIFQHSKSSGNNKDLWGWSCVHNEREQLFQDQIDYALLCRLQDWGLVCAVIEIVLEILVLLVYVVVAYRFWTKRKLARSMDRRDRARTDLYMAQLRQSAPNTPRFSHTPKAPIVSTGMPQDTLTQDPYSAAENGEVYATQFAYQPTETKSQAPFQLKPPPIRVQHATPQPAQEEFHAPAPIPTTSSHHMTAAPGERTYENVPIPEAYKSPMSPGFLRG</sequence>
<evidence type="ECO:0008006" key="5">
    <source>
        <dbReference type="Google" id="ProtNLM"/>
    </source>
</evidence>
<keyword evidence="2" id="KW-0812">Transmembrane</keyword>
<feature type="transmembrane region" description="Helical" evidence="2">
    <location>
        <begin position="320"/>
        <end position="347"/>
    </location>
</feature>
<protein>
    <recommendedName>
        <fullName evidence="5">MARVEL domain-containing protein</fullName>
    </recommendedName>
</protein>
<evidence type="ECO:0000313" key="4">
    <source>
        <dbReference type="Proteomes" id="UP000184546"/>
    </source>
</evidence>
<dbReference type="VEuPathDB" id="FungiDB:ASPACDRAFT_74861"/>
<dbReference type="AlphaFoldDB" id="A0A1L9XAA4"/>
<organism evidence="3 4">
    <name type="scientific">Aspergillus aculeatus (strain ATCC 16872 / CBS 172.66 / WB 5094)</name>
    <dbReference type="NCBI Taxonomy" id="690307"/>
    <lineage>
        <taxon>Eukaryota</taxon>
        <taxon>Fungi</taxon>
        <taxon>Dikarya</taxon>
        <taxon>Ascomycota</taxon>
        <taxon>Pezizomycotina</taxon>
        <taxon>Eurotiomycetes</taxon>
        <taxon>Eurotiomycetidae</taxon>
        <taxon>Eurotiales</taxon>
        <taxon>Aspergillaceae</taxon>
        <taxon>Aspergillus</taxon>
        <taxon>Aspergillus subgen. Circumdati</taxon>
    </lineage>
</organism>
<feature type="transmembrane region" description="Helical" evidence="2">
    <location>
        <begin position="255"/>
        <end position="279"/>
    </location>
</feature>